<dbReference type="PANTHER" id="PTHR45734:SF10">
    <property type="entry name" value="BLISTERY, ISOFORM A"/>
    <property type="match status" value="1"/>
</dbReference>
<accession>A0A7R8UZW2</accession>
<dbReference type="SMART" id="SM00252">
    <property type="entry name" value="SH2"/>
    <property type="match status" value="1"/>
</dbReference>
<evidence type="ECO:0000313" key="10">
    <source>
        <dbReference type="Proteomes" id="UP000594454"/>
    </source>
</evidence>
<feature type="region of interest" description="Disordered" evidence="6">
    <location>
        <begin position="58"/>
        <end position="86"/>
    </location>
</feature>
<dbReference type="OrthoDB" id="6273691at2759"/>
<dbReference type="CDD" id="cd01213">
    <property type="entry name" value="PTB_tensin"/>
    <property type="match status" value="1"/>
</dbReference>
<dbReference type="InterPro" id="IPR011993">
    <property type="entry name" value="PH-like_dom_sf"/>
</dbReference>
<dbReference type="SUPFAM" id="SSF50729">
    <property type="entry name" value="PH domain-like"/>
    <property type="match status" value="1"/>
</dbReference>
<feature type="compositionally biased region" description="Low complexity" evidence="6">
    <location>
        <begin position="818"/>
        <end position="831"/>
    </location>
</feature>
<dbReference type="InterPro" id="IPR013625">
    <property type="entry name" value="PTB"/>
</dbReference>
<dbReference type="InterPro" id="IPR035012">
    <property type="entry name" value="Tensin-like_SH2"/>
</dbReference>
<feature type="compositionally biased region" description="Polar residues" evidence="6">
    <location>
        <begin position="1078"/>
        <end position="1088"/>
    </location>
</feature>
<dbReference type="SMART" id="SM00462">
    <property type="entry name" value="PTB"/>
    <property type="match status" value="1"/>
</dbReference>
<dbReference type="Gene3D" id="3.90.190.10">
    <property type="entry name" value="Protein tyrosine phosphatase superfamily"/>
    <property type="match status" value="1"/>
</dbReference>
<evidence type="ECO:0000256" key="3">
    <source>
        <dbReference type="ARBA" id="ARBA00022912"/>
    </source>
</evidence>
<feature type="compositionally biased region" description="Basic and acidic residues" evidence="6">
    <location>
        <begin position="58"/>
        <end position="80"/>
    </location>
</feature>
<evidence type="ECO:0008006" key="11">
    <source>
        <dbReference type="Google" id="ProtNLM"/>
    </source>
</evidence>
<dbReference type="InParanoid" id="A0A7R8UZW2"/>
<dbReference type="InterPro" id="IPR014020">
    <property type="entry name" value="Tensin_C2-dom"/>
</dbReference>
<feature type="region of interest" description="Disordered" evidence="6">
    <location>
        <begin position="985"/>
        <end position="1010"/>
    </location>
</feature>
<feature type="region of interest" description="Disordered" evidence="6">
    <location>
        <begin position="799"/>
        <end position="836"/>
    </location>
</feature>
<dbReference type="Pfam" id="PF10409">
    <property type="entry name" value="PTEN_C2"/>
    <property type="match status" value="1"/>
</dbReference>
<feature type="compositionally biased region" description="Polar residues" evidence="6">
    <location>
        <begin position="859"/>
        <end position="877"/>
    </location>
</feature>
<feature type="region of interest" description="Disordered" evidence="6">
    <location>
        <begin position="853"/>
        <end position="877"/>
    </location>
</feature>
<feature type="compositionally biased region" description="Polar residues" evidence="6">
    <location>
        <begin position="799"/>
        <end position="810"/>
    </location>
</feature>
<keyword evidence="10" id="KW-1185">Reference proteome</keyword>
<evidence type="ECO:0000256" key="2">
    <source>
        <dbReference type="ARBA" id="ARBA00022801"/>
    </source>
</evidence>
<dbReference type="Gene3D" id="3.30.505.10">
    <property type="entry name" value="SH2 domain"/>
    <property type="match status" value="1"/>
</dbReference>
<dbReference type="GO" id="GO:0004721">
    <property type="term" value="F:phosphoprotein phosphatase activity"/>
    <property type="evidence" value="ECO:0007669"/>
    <property type="project" value="UniProtKB-KW"/>
</dbReference>
<dbReference type="InterPro" id="IPR006020">
    <property type="entry name" value="PTB/PI_dom"/>
</dbReference>
<dbReference type="SUPFAM" id="SSF55550">
    <property type="entry name" value="SH2 domain"/>
    <property type="match status" value="1"/>
</dbReference>
<dbReference type="InterPro" id="IPR000980">
    <property type="entry name" value="SH2"/>
</dbReference>
<evidence type="ECO:0000256" key="4">
    <source>
        <dbReference type="ARBA" id="ARBA00022999"/>
    </source>
</evidence>
<keyword evidence="3" id="KW-0904">Protein phosphatase</keyword>
<dbReference type="CDD" id="cd09927">
    <property type="entry name" value="SH2_Tensin_like"/>
    <property type="match status" value="1"/>
</dbReference>
<dbReference type="SUPFAM" id="SSF52799">
    <property type="entry name" value="(Phosphotyrosine protein) phosphatases II"/>
    <property type="match status" value="1"/>
</dbReference>
<name>A0A7R8UZW2_HERIL</name>
<feature type="region of interest" description="Disordered" evidence="6">
    <location>
        <begin position="1063"/>
        <end position="1094"/>
    </location>
</feature>
<dbReference type="InterPro" id="IPR033929">
    <property type="entry name" value="Tensin_PTB"/>
</dbReference>
<evidence type="ECO:0000256" key="6">
    <source>
        <dbReference type="SAM" id="MobiDB-lite"/>
    </source>
</evidence>
<evidence type="ECO:0000256" key="1">
    <source>
        <dbReference type="ARBA" id="ARBA00007881"/>
    </source>
</evidence>
<evidence type="ECO:0000259" key="8">
    <source>
        <dbReference type="PROSITE" id="PS51182"/>
    </source>
</evidence>
<feature type="compositionally biased region" description="Polar residues" evidence="6">
    <location>
        <begin position="1161"/>
        <end position="1176"/>
    </location>
</feature>
<feature type="region of interest" description="Disordered" evidence="6">
    <location>
        <begin position="1120"/>
        <end position="1176"/>
    </location>
</feature>
<feature type="region of interest" description="Disordered" evidence="6">
    <location>
        <begin position="1344"/>
        <end position="1393"/>
    </location>
</feature>
<dbReference type="InterPro" id="IPR051484">
    <property type="entry name" value="Tensin_PTEN_phosphatase"/>
</dbReference>
<evidence type="ECO:0000313" key="9">
    <source>
        <dbReference type="EMBL" id="CAD7089661.1"/>
    </source>
</evidence>
<dbReference type="InterPro" id="IPR035892">
    <property type="entry name" value="C2_domain_sf"/>
</dbReference>
<dbReference type="PROSITE" id="PS50001">
    <property type="entry name" value="SH2"/>
    <property type="match status" value="1"/>
</dbReference>
<dbReference type="PANTHER" id="PTHR45734">
    <property type="entry name" value="TENSIN"/>
    <property type="match status" value="1"/>
</dbReference>
<comment type="similarity">
    <text evidence="1">Belongs to the PTEN phosphatase protein family.</text>
</comment>
<keyword evidence="4 5" id="KW-0727">SH2 domain</keyword>
<gene>
    <name evidence="9" type="ORF">HERILL_LOCUS12194</name>
</gene>
<dbReference type="EMBL" id="LR899013">
    <property type="protein sequence ID" value="CAD7089661.1"/>
    <property type="molecule type" value="Genomic_DNA"/>
</dbReference>
<dbReference type="Gene3D" id="2.60.40.1110">
    <property type="match status" value="1"/>
</dbReference>
<feature type="domain" description="SH2" evidence="7">
    <location>
        <begin position="1476"/>
        <end position="1582"/>
    </location>
</feature>
<protein>
    <recommendedName>
        <fullName evidence="11">Tensin</fullName>
    </recommendedName>
</protein>
<feature type="domain" description="C2 tensin-type" evidence="8">
    <location>
        <begin position="449"/>
        <end position="591"/>
    </location>
</feature>
<reference evidence="9 10" key="1">
    <citation type="submission" date="2020-11" db="EMBL/GenBank/DDBJ databases">
        <authorList>
            <person name="Wallbank WR R."/>
            <person name="Pardo Diaz C."/>
            <person name="Kozak K."/>
            <person name="Martin S."/>
            <person name="Jiggins C."/>
            <person name="Moest M."/>
            <person name="Warren A I."/>
            <person name="Generalovic N T."/>
            <person name="Byers J.R.P. K."/>
            <person name="Montejo-Kovacevich G."/>
            <person name="Yen C E."/>
        </authorList>
    </citation>
    <scope>NUCLEOTIDE SEQUENCE [LARGE SCALE GENOMIC DNA]</scope>
</reference>
<proteinExistence type="inferred from homology"/>
<evidence type="ECO:0000256" key="5">
    <source>
        <dbReference type="PROSITE-ProRule" id="PRU00191"/>
    </source>
</evidence>
<dbReference type="Proteomes" id="UP000594454">
    <property type="component" value="Chromosome 5"/>
</dbReference>
<dbReference type="InterPro" id="IPR036860">
    <property type="entry name" value="SH2_dom_sf"/>
</dbReference>
<evidence type="ECO:0000259" key="7">
    <source>
        <dbReference type="PROSITE" id="PS50001"/>
    </source>
</evidence>
<dbReference type="Pfam" id="PF08416">
    <property type="entry name" value="PTB"/>
    <property type="match status" value="1"/>
</dbReference>
<feature type="compositionally biased region" description="Basic and acidic residues" evidence="6">
    <location>
        <begin position="1344"/>
        <end position="1356"/>
    </location>
</feature>
<dbReference type="InterPro" id="IPR029021">
    <property type="entry name" value="Prot-tyrosine_phosphatase-like"/>
</dbReference>
<dbReference type="GO" id="GO:0005925">
    <property type="term" value="C:focal adhesion"/>
    <property type="evidence" value="ECO:0007669"/>
    <property type="project" value="TreeGrafter"/>
</dbReference>
<feature type="compositionally biased region" description="Polar residues" evidence="6">
    <location>
        <begin position="1123"/>
        <end position="1153"/>
    </location>
</feature>
<keyword evidence="2" id="KW-0378">Hydrolase</keyword>
<sequence>MDLPKDFLECRYGSPNIRYQDISFVIFRKWLESQEKYCFPTLHRYLCLKKSDEFSTEKSHSLTDKDCTHRNNERKDEKQAPDSGRLQSHLINNEMQSQNNNDRNGLENPFINGINLRINESNRNSTNSNQSSKNDEMEDLSTNIIVDVHHQSDCEVLLNNKDIESIWNDTKYCVPDKLETQPRNIYACGKLVIEEIDQTALKQTCDRSLIRVQVGGCGAMIRVNSQSFSLSSTLDKKKHNDYDVGFGQRKNVPKSQSFPMAFTLRNSASDNLRLHYVTQRILASILPNRSPIQEDVNGEMRNKFEKDVVSMLDQKHGKNYRIFDLESCIPIITLERICELCKHIDSWLEGNPEKVVVLQDREDRQRLGIAISAYLVYLDICSSTTAGRNRHLNDDACVQSTIEKNWLDLDIFSMKRFLEDFVGSLKIPSHKRYLKYFAGLLSGKIRMNSSSILLKRVIIETPPMWFQYDKGLSAQSSEWITFIKIYEGLQCAYTSKIHIIPVTTRQFVFEIGNLPLRGDIMIRCYQIIPHTNGDCGYLQGTREILYSLQFHTCAVTEKDISFGREDLDVIRDDFPSEYRITLQTNSNIPEDNIMMIQSPLVKIKSSNEITRYDSVEHFDLHSSCHTQGPIDGSLYATISKATKSSQTPYSVSTSPKESSVQEELYDQCLLSPPAQFSSQERQYNHAASNLFEKSCPTVDPLNCEIVEQRKCLPETNNNKDLCSSKHNSRLFDSCIEIRRSDSQGGYSAANSKFTIPVNLNPSETRDITIVETYNSVQNASSNGNDQPGSHEYVQSPLTLSMDSGISSSGALNRPYRGSSISPSSLPSQASPQEDRHRELDDILSDMLMTVQDIPDFSRPGNNQNQYRSHPMFRSQSVTPSSGNYAVLSQIQPQSQYNTIRRSQSYIIEQSPIQNYSTYVSKERQDIYDTSSTATTLTPPPSESGRDTPIATYSNSSSVGNFAALQHQNFQREKREIVVAPISERESQHFRGDQQHPIMSLPSRGQSSQKSCEVRSNVGTALVSEEEIPYHAREHSQPFSYGNVPPTSFHPETHSEDCTMIKTQSGLSSPSLVRRTLGRSPSPSPTLRKTAQRVDFEEMLRERREKVMNEKYSISERSDLNVPDVNSRSFGSEWAASSHSNRLQNSYPQSQPERQSFEPIRRSNTMDGGFHRSNSTDGFLGQTWLQMQQQKLRAKKDQQHRDDRRYFEEIIHSEIRSRPIRSRANMVRYDGYSSDTAAFMDEVDFRQPLQVQTPYNRDRLQDEIYNKTISTTKLTKERPFVAVKRAHEEAKQKAVLSPPSSPLTMLGAAPNGHIPQLYQEQSGLLTMGNNPSNGHVRLLREESFSSYRSETEPDHSTGESPRPETPAFPVTPRTPYGLSGSGSVSPALPPKSPTSLRRLYNSTWSLRSQKSSISSYDISKDLYSGHQKGQLHEVVNQNETISCYASRRNSNGSNANSEPQEVAPHLVKFVRDSSKYWYKPNISREDAVALLRKAEPGTFIVRDSTTYKNAFGLVLRVAYPPPGVELRSATGDELVRHFLVEPTSRGVRLKGCNNEPVFSSLSALVYQHSIMPLALPCRLIIPEQDIQSQQLHSPAQRHLLALGAACNVLYLLTCDTESLTGEEAIRKAVSQLFACKPLPIPTEVHFKAAQQGITLTDNTRQKFFRKHYPANSVSFCGLDPEKRTWSIPAPGSEVPVINKTIFAFVARRTTSSKDNQCHVFCDLQSNQPALAIAAFVNKVLPTDKQVNHNI</sequence>
<dbReference type="Gene3D" id="2.30.29.30">
    <property type="entry name" value="Pleckstrin-homology domain (PH domain)/Phosphotyrosine-binding domain (PTB)"/>
    <property type="match status" value="1"/>
</dbReference>
<dbReference type="Pfam" id="PF00017">
    <property type="entry name" value="SH2"/>
    <property type="match status" value="1"/>
</dbReference>
<dbReference type="SUPFAM" id="SSF49562">
    <property type="entry name" value="C2 domain (Calcium/lipid-binding domain, CaLB)"/>
    <property type="match status" value="1"/>
</dbReference>
<dbReference type="PROSITE" id="PS51182">
    <property type="entry name" value="C2_TENSIN"/>
    <property type="match status" value="1"/>
</dbReference>
<feature type="region of interest" description="Disordered" evidence="6">
    <location>
        <begin position="1034"/>
        <end position="1053"/>
    </location>
</feature>
<organism evidence="9 10">
    <name type="scientific">Hermetia illucens</name>
    <name type="common">Black soldier fly</name>
    <dbReference type="NCBI Taxonomy" id="343691"/>
    <lineage>
        <taxon>Eukaryota</taxon>
        <taxon>Metazoa</taxon>
        <taxon>Ecdysozoa</taxon>
        <taxon>Arthropoda</taxon>
        <taxon>Hexapoda</taxon>
        <taxon>Insecta</taxon>
        <taxon>Pterygota</taxon>
        <taxon>Neoptera</taxon>
        <taxon>Endopterygota</taxon>
        <taxon>Diptera</taxon>
        <taxon>Brachycera</taxon>
        <taxon>Stratiomyomorpha</taxon>
        <taxon>Stratiomyidae</taxon>
        <taxon>Hermetiinae</taxon>
        <taxon>Hermetia</taxon>
    </lineage>
</organism>
<dbReference type="SMART" id="SM01326">
    <property type="entry name" value="PTEN_C2"/>
    <property type="match status" value="1"/>
</dbReference>